<evidence type="ECO:0000313" key="3">
    <source>
        <dbReference type="EMBL" id="MEE2050443.1"/>
    </source>
</evidence>
<reference evidence="3 4" key="1">
    <citation type="submission" date="2023-07" db="EMBL/GenBank/DDBJ databases">
        <authorList>
            <person name="Girao M."/>
            <person name="Carvalho M.F."/>
        </authorList>
    </citation>
    <scope>NUCLEOTIDE SEQUENCE [LARGE SCALE GENOMIC DNA]</scope>
    <source>
        <strain evidence="3 4">66/93</strain>
    </source>
</reference>
<dbReference type="Pfam" id="PF07811">
    <property type="entry name" value="TadE"/>
    <property type="match status" value="1"/>
</dbReference>
<gene>
    <name evidence="3" type="ORF">Q8A49_08030</name>
</gene>
<comment type="caution">
    <text evidence="3">The sequence shown here is derived from an EMBL/GenBank/DDBJ whole genome shotgun (WGS) entry which is preliminary data.</text>
</comment>
<feature type="transmembrane region" description="Helical" evidence="1">
    <location>
        <begin position="12"/>
        <end position="32"/>
    </location>
</feature>
<keyword evidence="1" id="KW-0472">Membrane</keyword>
<keyword evidence="1" id="KW-0812">Transmembrane</keyword>
<feature type="domain" description="TadE-like" evidence="2">
    <location>
        <begin position="10"/>
        <end position="52"/>
    </location>
</feature>
<dbReference type="Proteomes" id="UP001348641">
    <property type="component" value="Unassembled WGS sequence"/>
</dbReference>
<dbReference type="EMBL" id="JAUUCC010000015">
    <property type="protein sequence ID" value="MEE2050443.1"/>
    <property type="molecule type" value="Genomic_DNA"/>
</dbReference>
<proteinExistence type="predicted"/>
<dbReference type="RefSeq" id="WP_330157663.1">
    <property type="nucleotide sequence ID" value="NZ_BAAAJA010000046.1"/>
</dbReference>
<accession>A0ABU7KMC8</accession>
<keyword evidence="1" id="KW-1133">Transmembrane helix</keyword>
<organism evidence="3 4">
    <name type="scientific">Nocardiopsis tropica</name>
    <dbReference type="NCBI Taxonomy" id="109330"/>
    <lineage>
        <taxon>Bacteria</taxon>
        <taxon>Bacillati</taxon>
        <taxon>Actinomycetota</taxon>
        <taxon>Actinomycetes</taxon>
        <taxon>Streptosporangiales</taxon>
        <taxon>Nocardiopsidaceae</taxon>
        <taxon>Nocardiopsis</taxon>
    </lineage>
</organism>
<evidence type="ECO:0000313" key="4">
    <source>
        <dbReference type="Proteomes" id="UP001348641"/>
    </source>
</evidence>
<sequence length="140" mass="14073">MTGAGSRDRGSAAVELALLVPVLLAFLALIALTGRDYTAALAADALAHSAARAGTLHTDPATAQQAAAQAVAASVGTWGRACQNPAVHLHPATVAGAPAVRAEVACTVHRDDLPDLGAGDTRTVTARAVSVTDLHREQAP</sequence>
<evidence type="ECO:0000259" key="2">
    <source>
        <dbReference type="Pfam" id="PF07811"/>
    </source>
</evidence>
<dbReference type="InterPro" id="IPR012495">
    <property type="entry name" value="TadE-like_dom"/>
</dbReference>
<evidence type="ECO:0000256" key="1">
    <source>
        <dbReference type="SAM" id="Phobius"/>
    </source>
</evidence>
<protein>
    <submittedName>
        <fullName evidence="3">TadE/TadG family type IV pilus assembly protein</fullName>
    </submittedName>
</protein>
<name>A0ABU7KMC8_9ACTN</name>